<dbReference type="Proteomes" id="UP000781958">
    <property type="component" value="Unassembled WGS sequence"/>
</dbReference>
<reference evidence="1 2" key="1">
    <citation type="submission" date="2021-03" db="EMBL/GenBank/DDBJ databases">
        <title>Genomic Encyclopedia of Type Strains, Phase III (KMG-III): the genomes of soil and plant-associated and newly described type strains.</title>
        <authorList>
            <person name="Whitman W."/>
        </authorList>
    </citation>
    <scope>NUCLEOTIDE SEQUENCE [LARGE SCALE GENOMIC DNA]</scope>
    <source>
        <strain evidence="1 2">IMMIB AFH-6</strain>
    </source>
</reference>
<gene>
    <name evidence="1" type="ORF">J2851_006236</name>
</gene>
<proteinExistence type="predicted"/>
<sequence>MTVMAWTQRGVARYEACDRPALEAFQRDSFGTDAIQLDEAHFHWLFEEPPERDPEGMQLWVCKRNGGIVGQQAGIPFALKVGDRVRRASWAIDLMVAPEWRLRGVGPGLSESHAAASEAAISLSMTDAAYKSYKRAGWLDLGNVPTYLRVLDPPRCLRVSPYDGGLARMAARLGKPALTGASLACHAAARAFGGRLVEVDHFDPRVDDLWAAAAPQHSCIARRDWAFLNWRFDSIPTAQRHRRFYIMRRDAVMAYVVLRVDRWRGESVGVVCDYLARPGWLMPAFALVVEKVRRERMAALLCRTLNPLAARPLSMMGFLCLKNGLRQPTRMMARAAADRADLAPLLGDPRNWFVTAADSDMGFKELGE</sequence>
<evidence type="ECO:0000313" key="1">
    <source>
        <dbReference type="EMBL" id="MBP2296420.1"/>
    </source>
</evidence>
<dbReference type="Gene3D" id="3.40.630.30">
    <property type="match status" value="1"/>
</dbReference>
<protein>
    <submittedName>
        <fullName evidence="1">GNAT superfamily N-acetyltransferase</fullName>
    </submittedName>
</protein>
<comment type="caution">
    <text evidence="1">The sequence shown here is derived from an EMBL/GenBank/DDBJ whole genome shotgun (WGS) entry which is preliminary data.</text>
</comment>
<dbReference type="EMBL" id="JAGINP010000030">
    <property type="protein sequence ID" value="MBP2296420.1"/>
    <property type="molecule type" value="Genomic_DNA"/>
</dbReference>
<keyword evidence="2" id="KW-1185">Reference proteome</keyword>
<accession>A0ABS4SV33</accession>
<dbReference type="SUPFAM" id="SSF55729">
    <property type="entry name" value="Acyl-CoA N-acyltransferases (Nat)"/>
    <property type="match status" value="1"/>
</dbReference>
<evidence type="ECO:0000313" key="2">
    <source>
        <dbReference type="Proteomes" id="UP000781958"/>
    </source>
</evidence>
<dbReference type="RefSeq" id="WP_209771536.1">
    <property type="nucleotide sequence ID" value="NZ_JAGINP010000030.1"/>
</dbReference>
<dbReference type="InterPro" id="IPR016181">
    <property type="entry name" value="Acyl_CoA_acyltransferase"/>
</dbReference>
<dbReference type="Pfam" id="PF13527">
    <property type="entry name" value="Acetyltransf_9"/>
    <property type="match status" value="1"/>
</dbReference>
<organism evidence="1 2">
    <name type="scientific">Azospirillum rugosum</name>
    <dbReference type="NCBI Taxonomy" id="416170"/>
    <lineage>
        <taxon>Bacteria</taxon>
        <taxon>Pseudomonadati</taxon>
        <taxon>Pseudomonadota</taxon>
        <taxon>Alphaproteobacteria</taxon>
        <taxon>Rhodospirillales</taxon>
        <taxon>Azospirillaceae</taxon>
        <taxon>Azospirillum</taxon>
    </lineage>
</organism>
<name>A0ABS4SV33_9PROT</name>